<protein>
    <submittedName>
        <fullName evidence="2">Uncharacterized protein</fullName>
    </submittedName>
</protein>
<proteinExistence type="predicted"/>
<sequence length="70" mass="7414">MGALGCDRVHPWAGIVAGRGSLHTLTIAGPRPHRPVDRDGNGRPGRVVADPRTTVSPALGSATWPRRARE</sequence>
<dbReference type="Proteomes" id="UP000003448">
    <property type="component" value="Unassembled WGS sequence"/>
</dbReference>
<evidence type="ECO:0000256" key="1">
    <source>
        <dbReference type="SAM" id="MobiDB-lite"/>
    </source>
</evidence>
<evidence type="ECO:0000313" key="3">
    <source>
        <dbReference type="Proteomes" id="UP000003448"/>
    </source>
</evidence>
<dbReference type="AlphaFoldDB" id="I0L2T0"/>
<evidence type="ECO:0000313" key="2">
    <source>
        <dbReference type="EMBL" id="CCH18127.1"/>
    </source>
</evidence>
<keyword evidence="3" id="KW-1185">Reference proteome</keyword>
<feature type="region of interest" description="Disordered" evidence="1">
    <location>
        <begin position="26"/>
        <end position="70"/>
    </location>
</feature>
<reference evidence="3" key="1">
    <citation type="journal article" date="2012" name="J. Bacteriol.">
        <title>Genome Sequence of Micromonospora lupini Lupac 08, Isolated from Root Nodules of Lupinus angustifolius.</title>
        <authorList>
            <person name="Alonso-Vega P."/>
            <person name="Normand P."/>
            <person name="Bacigalupe R."/>
            <person name="Pujic P."/>
            <person name="Lajus A."/>
            <person name="Vallenet D."/>
            <person name="Carro L."/>
            <person name="Coll P."/>
            <person name="Trujillo M.E."/>
        </authorList>
    </citation>
    <scope>NUCLEOTIDE SEQUENCE [LARGE SCALE GENOMIC DNA]</scope>
    <source>
        <strain evidence="3">Lupac 08</strain>
    </source>
</reference>
<accession>I0L2T0</accession>
<dbReference type="STRING" id="1150864.MILUP08_43058"/>
<gene>
    <name evidence="2" type="ORF">MILUP08_43058</name>
</gene>
<name>I0L2T0_9ACTN</name>
<comment type="caution">
    <text evidence="2">The sequence shown here is derived from an EMBL/GenBank/DDBJ whole genome shotgun (WGS) entry which is preliminary data.</text>
</comment>
<dbReference type="EMBL" id="CAIE01000022">
    <property type="protein sequence ID" value="CCH18127.1"/>
    <property type="molecule type" value="Genomic_DNA"/>
</dbReference>
<organism evidence="2 3">
    <name type="scientific">Micromonospora lupini str. Lupac 08</name>
    <dbReference type="NCBI Taxonomy" id="1150864"/>
    <lineage>
        <taxon>Bacteria</taxon>
        <taxon>Bacillati</taxon>
        <taxon>Actinomycetota</taxon>
        <taxon>Actinomycetes</taxon>
        <taxon>Micromonosporales</taxon>
        <taxon>Micromonosporaceae</taxon>
        <taxon>Micromonospora</taxon>
    </lineage>
</organism>